<accession>E3CWV5</accession>
<dbReference type="InterPro" id="IPR001155">
    <property type="entry name" value="OxRdtase_FMN_N"/>
</dbReference>
<dbReference type="SUPFAM" id="SSF51395">
    <property type="entry name" value="FMN-linked oxidoreductases"/>
    <property type="match status" value="1"/>
</dbReference>
<dbReference type="eggNOG" id="COG1902">
    <property type="taxonomic scope" value="Bacteria"/>
</dbReference>
<dbReference type="STRING" id="584708.Apau_0978"/>
<dbReference type="AlphaFoldDB" id="E3CWV5"/>
<sequence>MNLPIHDLFRPAVLGTLEVPNRFVASAVHLGGASAKGTLPPLLAARWEALAAGGAGTVIPGAAFVEPRGRFFPGQWNLGEDAREGDVQDLSRRIHRQGARLVVQLAHGGFLGHPELRDGRTWGPSEGTAPTSPLPVQALEERDLEDILDTFAASALRALRGGADGVQIHAAHGTLPMQFLSPRHNRRSDRFGGSPENRRLFLQSLVRRVREALGPTLPLWVKLSFREEVPGGYDEPEGIAAALCCLDAGADALELSSGSHYSLPPLRPTRVGIAAGSSEAPFAPFARELRRLRPHAPLILTGGLRSLEVMASLLQEGVCDAFGLGRPLLAEPDLVNRWREDDARPAACISCNACLKGSDEELRDCPVMRDKTEVFWGAQDLD</sequence>
<dbReference type="RefSeq" id="WP_006300586.1">
    <property type="nucleotide sequence ID" value="NZ_CM001022.1"/>
</dbReference>
<dbReference type="Gene3D" id="3.20.20.70">
    <property type="entry name" value="Aldolase class I"/>
    <property type="match status" value="1"/>
</dbReference>
<dbReference type="InterPro" id="IPR013785">
    <property type="entry name" value="Aldolase_TIM"/>
</dbReference>
<evidence type="ECO:0000313" key="5">
    <source>
        <dbReference type="Proteomes" id="UP000005096"/>
    </source>
</evidence>
<protein>
    <submittedName>
        <fullName evidence="4">NADH:flavin oxidoreductase/NADH oxidase</fullName>
    </submittedName>
</protein>
<organism evidence="4 5">
    <name type="scientific">Aminomonas paucivorans DSM 12260</name>
    <dbReference type="NCBI Taxonomy" id="584708"/>
    <lineage>
        <taxon>Bacteria</taxon>
        <taxon>Thermotogati</taxon>
        <taxon>Synergistota</taxon>
        <taxon>Synergistia</taxon>
        <taxon>Synergistales</taxon>
        <taxon>Synergistaceae</taxon>
        <taxon>Aminomonas</taxon>
    </lineage>
</organism>
<dbReference type="Proteomes" id="UP000005096">
    <property type="component" value="Chromosome"/>
</dbReference>
<evidence type="ECO:0000256" key="2">
    <source>
        <dbReference type="ARBA" id="ARBA00023002"/>
    </source>
</evidence>
<keyword evidence="1" id="KW-0285">Flavoprotein</keyword>
<gene>
    <name evidence="4" type="ORF">Apau_0978</name>
</gene>
<dbReference type="GO" id="GO:0016491">
    <property type="term" value="F:oxidoreductase activity"/>
    <property type="evidence" value="ECO:0007669"/>
    <property type="project" value="UniProtKB-KW"/>
</dbReference>
<keyword evidence="5" id="KW-1185">Reference proteome</keyword>
<evidence type="ECO:0000259" key="3">
    <source>
        <dbReference type="Pfam" id="PF00724"/>
    </source>
</evidence>
<dbReference type="OrthoDB" id="9772736at2"/>
<reference evidence="4 5" key="1">
    <citation type="journal article" date="2010" name="Stand. Genomic Sci.">
        <title>Non-contiguous finished genome sequence of Aminomonas paucivorans type strain (GLU-3).</title>
        <authorList>
            <person name="Pitluck S."/>
            <person name="Yasawong M."/>
            <person name="Held B."/>
            <person name="Lapidus A."/>
            <person name="Nolan M."/>
            <person name="Copeland A."/>
            <person name="Lucas S."/>
            <person name="Del Rio T.G."/>
            <person name="Tice H."/>
            <person name="Cheng J.F."/>
            <person name="Chertkov O."/>
            <person name="Goodwin L."/>
            <person name="Tapia R."/>
            <person name="Han C."/>
            <person name="Liolios K."/>
            <person name="Ivanova N."/>
            <person name="Mavromatis K."/>
            <person name="Ovchinnikova G."/>
            <person name="Pati A."/>
            <person name="Chen A."/>
            <person name="Palaniappan K."/>
            <person name="Land M."/>
            <person name="Hauser L."/>
            <person name="Chang Y.J."/>
            <person name="Jeffries C.D."/>
            <person name="Pukall R."/>
            <person name="Spring S."/>
            <person name="Rohde M."/>
            <person name="Sikorski J."/>
            <person name="Goker M."/>
            <person name="Woyke T."/>
            <person name="Bristow J."/>
            <person name="Eisen J.A."/>
            <person name="Markowitz V."/>
            <person name="Hugenholtz P."/>
            <person name="Kyrpides N.C."/>
            <person name="Klenk H.P."/>
        </authorList>
    </citation>
    <scope>NUCLEOTIDE SEQUENCE [LARGE SCALE GENOMIC DNA]</scope>
    <source>
        <strain evidence="4 5">DSM 12260</strain>
    </source>
</reference>
<dbReference type="InterPro" id="IPR051799">
    <property type="entry name" value="NADH_flavin_oxidoreductase"/>
</dbReference>
<name>E3CWV5_9BACT</name>
<dbReference type="CDD" id="cd02803">
    <property type="entry name" value="OYE_like_FMN_family"/>
    <property type="match status" value="1"/>
</dbReference>
<evidence type="ECO:0000256" key="1">
    <source>
        <dbReference type="ARBA" id="ARBA00022630"/>
    </source>
</evidence>
<evidence type="ECO:0000313" key="4">
    <source>
        <dbReference type="EMBL" id="EFQ23405.1"/>
    </source>
</evidence>
<dbReference type="PANTHER" id="PTHR43656">
    <property type="entry name" value="BINDING OXIDOREDUCTASE, PUTATIVE (AFU_ORTHOLOGUE AFUA_2G08260)-RELATED"/>
    <property type="match status" value="1"/>
</dbReference>
<dbReference type="PANTHER" id="PTHR43656:SF2">
    <property type="entry name" value="BINDING OXIDOREDUCTASE, PUTATIVE (AFU_ORTHOLOGUE AFUA_2G08260)-RELATED"/>
    <property type="match status" value="1"/>
</dbReference>
<feature type="domain" description="NADH:flavin oxidoreductase/NADH oxidase N-terminal" evidence="3">
    <location>
        <begin position="7"/>
        <end position="340"/>
    </location>
</feature>
<dbReference type="GO" id="GO:0010181">
    <property type="term" value="F:FMN binding"/>
    <property type="evidence" value="ECO:0007669"/>
    <property type="project" value="InterPro"/>
</dbReference>
<dbReference type="Pfam" id="PF00724">
    <property type="entry name" value="Oxidored_FMN"/>
    <property type="match status" value="1"/>
</dbReference>
<keyword evidence="2" id="KW-0560">Oxidoreductase</keyword>
<proteinExistence type="predicted"/>
<dbReference type="PaxDb" id="584708-Apau_0978"/>
<dbReference type="HOGENOM" id="CLU_012153_2_0_0"/>
<dbReference type="EMBL" id="CM001022">
    <property type="protein sequence ID" value="EFQ23405.1"/>
    <property type="molecule type" value="Genomic_DNA"/>
</dbReference>